<dbReference type="OrthoDB" id="116758at2157"/>
<dbReference type="InterPro" id="IPR037401">
    <property type="entry name" value="SnoaL-like"/>
</dbReference>
<evidence type="ECO:0000259" key="1">
    <source>
        <dbReference type="Pfam" id="PF13474"/>
    </source>
</evidence>
<dbReference type="Proteomes" id="UP000694228">
    <property type="component" value="Chromosome"/>
</dbReference>
<reference evidence="2 3" key="1">
    <citation type="submission" date="2021-06" db="EMBL/GenBank/DDBJ databases">
        <title>Complete genome sequence of the secondary alcohol utilizing methanogen Methanospirillum hungatei strain GP1.</title>
        <authorList>
            <person name="Day L.A."/>
            <person name="Costa K.C."/>
        </authorList>
    </citation>
    <scope>NUCLEOTIDE SEQUENCE [LARGE SCALE GENOMIC DNA]</scope>
    <source>
        <strain evidence="2 3">GP1</strain>
    </source>
</reference>
<name>A0A8F5VMQ1_METHU</name>
<organism evidence="2 3">
    <name type="scientific">Methanospirillum hungatei</name>
    <dbReference type="NCBI Taxonomy" id="2203"/>
    <lineage>
        <taxon>Archaea</taxon>
        <taxon>Methanobacteriati</taxon>
        <taxon>Methanobacteriota</taxon>
        <taxon>Stenosarchaea group</taxon>
        <taxon>Methanomicrobia</taxon>
        <taxon>Methanomicrobiales</taxon>
        <taxon>Methanospirillaceae</taxon>
        <taxon>Methanospirillum</taxon>
    </lineage>
</organism>
<protein>
    <submittedName>
        <fullName evidence="2">Nuclear transport factor 2 family protein</fullName>
    </submittedName>
</protein>
<sequence length="158" mass="17649">MALTIEDKAGIIRTMDQYAHSYKNKDIETLSAIFSQNISGFGSGPDEIIRTHDDFIQHIKRDMTQATIHSVEFTDRRIFGDGMIAWVTSQSTMTYTTDGTTTQTIHGRSTMVLRNTGNGFIIEQLHFSLPCGEQSNGQSFPNSTLSKFGTVEQQCTEN</sequence>
<feature type="domain" description="SnoaL-like" evidence="1">
    <location>
        <begin position="13"/>
        <end position="130"/>
    </location>
</feature>
<gene>
    <name evidence="2" type="ORF">KSK55_14990</name>
</gene>
<dbReference type="AlphaFoldDB" id="A0A8F5VMQ1"/>
<proteinExistence type="predicted"/>
<dbReference type="Pfam" id="PF13474">
    <property type="entry name" value="SnoaL_3"/>
    <property type="match status" value="1"/>
</dbReference>
<evidence type="ECO:0000313" key="2">
    <source>
        <dbReference type="EMBL" id="QXO94598.1"/>
    </source>
</evidence>
<evidence type="ECO:0000313" key="3">
    <source>
        <dbReference type="Proteomes" id="UP000694228"/>
    </source>
</evidence>
<dbReference type="EMBL" id="CP077107">
    <property type="protein sequence ID" value="QXO94598.1"/>
    <property type="molecule type" value="Genomic_DNA"/>
</dbReference>
<accession>A0A8F5VMQ1</accession>